<evidence type="ECO:0000256" key="1">
    <source>
        <dbReference type="ARBA" id="ARBA00006767"/>
    </source>
</evidence>
<dbReference type="InterPro" id="IPR035104">
    <property type="entry name" value="Ribosomal_protein_S1-like"/>
</dbReference>
<evidence type="ECO:0000313" key="6">
    <source>
        <dbReference type="EMBL" id="SJZ84467.1"/>
    </source>
</evidence>
<evidence type="ECO:0000259" key="5">
    <source>
        <dbReference type="PROSITE" id="PS50126"/>
    </source>
</evidence>
<protein>
    <submittedName>
        <fullName evidence="6">Small subunit ribosomal protein S1</fullName>
    </submittedName>
</protein>
<dbReference type="CDD" id="cd00164">
    <property type="entry name" value="S1_like"/>
    <property type="match status" value="1"/>
</dbReference>
<feature type="domain" description="S1 motif" evidence="5">
    <location>
        <begin position="187"/>
        <end position="255"/>
    </location>
</feature>
<dbReference type="Proteomes" id="UP000191153">
    <property type="component" value="Unassembled WGS sequence"/>
</dbReference>
<sequence>MSNFDYQNDDFEALLNEYMPVNEELKPRKKVTGTIASMDRTFAYLEAGEPMTVRVKSDELRNYNEGDTVEVFIVGEDMDEEILIGSRKRVEAEEGFEKLKTALENKTIVTGKITKKINGGYIVEVYHQDGFLPNSLSEIPLKEGENFVGTEVEVLVKEIKDKKKILFSRRDVVNMREMAELETLKLGDVVEAVVTEILDFGLVTKIGNLKGFVHISEVSWKKTENLKSMFKVGEVIKGEIIEIDPKRRNIKLSMKALVRNPWDIASETFAIGDEIPGKVTKLVQYGAFIELLDGVEGLIHISDFAWNKKKVNMNEYVKVGDEVTVKITEFEPNERKLKLGIKQLSKNPWDDANDRYSIGTVLTGKVVETKPFGIFVKVEEGVDVFIHNSDFAWTGNKKYKIGDEVEFKVIELNLDEQKLKGSIKDLTRSPWELAAEKYSVGDVVTKEIKNIQDFGLFIKLEPGVDGFIPSQMASREIIKNLQDKFTPGDMIEAEIIEIDSKKERIKLSAKKLQFDKEKQEQAELLAKYGVSSSEK</sequence>
<dbReference type="InterPro" id="IPR012340">
    <property type="entry name" value="NA-bd_OB-fold"/>
</dbReference>
<accession>A0A1T4NZF6</accession>
<dbReference type="PANTHER" id="PTHR10724">
    <property type="entry name" value="30S RIBOSOMAL PROTEIN S1"/>
    <property type="match status" value="1"/>
</dbReference>
<feature type="domain" description="S1 motif" evidence="5">
    <location>
        <begin position="272"/>
        <end position="342"/>
    </location>
</feature>
<name>A0A1T4NZF6_9FUSO</name>
<proteinExistence type="inferred from homology"/>
<organism evidence="6 7">
    <name type="scientific">Cetobacterium ceti</name>
    <dbReference type="NCBI Taxonomy" id="180163"/>
    <lineage>
        <taxon>Bacteria</taxon>
        <taxon>Fusobacteriati</taxon>
        <taxon>Fusobacteriota</taxon>
        <taxon>Fusobacteriia</taxon>
        <taxon>Fusobacteriales</taxon>
        <taxon>Fusobacteriaceae</taxon>
        <taxon>Cetobacterium</taxon>
    </lineage>
</organism>
<keyword evidence="2 6" id="KW-0689">Ribosomal protein</keyword>
<dbReference type="GO" id="GO:0003735">
    <property type="term" value="F:structural constituent of ribosome"/>
    <property type="evidence" value="ECO:0007669"/>
    <property type="project" value="TreeGrafter"/>
</dbReference>
<dbReference type="Gene3D" id="2.40.50.140">
    <property type="entry name" value="Nucleic acid-binding proteins"/>
    <property type="match status" value="6"/>
</dbReference>
<keyword evidence="7" id="KW-1185">Reference proteome</keyword>
<dbReference type="SMART" id="SM00316">
    <property type="entry name" value="S1"/>
    <property type="match status" value="6"/>
</dbReference>
<dbReference type="PANTHER" id="PTHR10724:SF7">
    <property type="entry name" value="SMALL RIBOSOMAL SUBUNIT PROTEIN BS1C"/>
    <property type="match status" value="1"/>
</dbReference>
<evidence type="ECO:0000313" key="7">
    <source>
        <dbReference type="Proteomes" id="UP000191153"/>
    </source>
</evidence>
<feature type="domain" description="S1 motif" evidence="5">
    <location>
        <begin position="359"/>
        <end position="424"/>
    </location>
</feature>
<reference evidence="6 7" key="1">
    <citation type="submission" date="2017-02" db="EMBL/GenBank/DDBJ databases">
        <authorList>
            <person name="Peterson S.W."/>
        </authorList>
    </citation>
    <scope>NUCLEOTIDE SEQUENCE [LARGE SCALE GENOMIC DNA]</scope>
    <source>
        <strain evidence="6 7">ATCC 700028</strain>
    </source>
</reference>
<dbReference type="AlphaFoldDB" id="A0A1T4NZF6"/>
<dbReference type="GO" id="GO:0003729">
    <property type="term" value="F:mRNA binding"/>
    <property type="evidence" value="ECO:0007669"/>
    <property type="project" value="TreeGrafter"/>
</dbReference>
<comment type="function">
    <text evidence="4">Binds mRNA; thus facilitating recognition of the initiation point. It is needed to translate mRNA with a short Shine-Dalgarno (SD) purine-rich sequence.</text>
</comment>
<dbReference type="RefSeq" id="WP_143311331.1">
    <property type="nucleotide sequence ID" value="NZ_FUWX01000012.1"/>
</dbReference>
<dbReference type="PROSITE" id="PS50126">
    <property type="entry name" value="S1"/>
    <property type="match status" value="5"/>
</dbReference>
<evidence type="ECO:0000256" key="4">
    <source>
        <dbReference type="ARBA" id="ARBA00025604"/>
    </source>
</evidence>
<comment type="similarity">
    <text evidence="1">Belongs to the bacterial ribosomal protein bS1 family.</text>
</comment>
<keyword evidence="3" id="KW-0687">Ribonucleoprotein</keyword>
<dbReference type="CDD" id="cd04465">
    <property type="entry name" value="S1_RPS1_repeat_ec2_hs2"/>
    <property type="match status" value="1"/>
</dbReference>
<gene>
    <name evidence="6" type="ORF">SAMN02745174_01726</name>
</gene>
<dbReference type="SUPFAM" id="SSF50249">
    <property type="entry name" value="Nucleic acid-binding proteins"/>
    <property type="match status" value="6"/>
</dbReference>
<dbReference type="GO" id="GO:0006412">
    <property type="term" value="P:translation"/>
    <property type="evidence" value="ECO:0007669"/>
    <property type="project" value="TreeGrafter"/>
</dbReference>
<dbReference type="InterPro" id="IPR003029">
    <property type="entry name" value="S1_domain"/>
</dbReference>
<dbReference type="FunFam" id="2.40.50.140:FF:000103">
    <property type="entry name" value="protein RRP5 homolog"/>
    <property type="match status" value="1"/>
</dbReference>
<dbReference type="STRING" id="180163.SAMN02745174_01726"/>
<dbReference type="EMBL" id="FUWX01000012">
    <property type="protein sequence ID" value="SJZ84467.1"/>
    <property type="molecule type" value="Genomic_DNA"/>
</dbReference>
<dbReference type="Pfam" id="PF00575">
    <property type="entry name" value="S1"/>
    <property type="match status" value="5"/>
</dbReference>
<feature type="domain" description="S1 motif" evidence="5">
    <location>
        <begin position="441"/>
        <end position="510"/>
    </location>
</feature>
<dbReference type="PRINTS" id="PR00681">
    <property type="entry name" value="RIBOSOMALS1"/>
</dbReference>
<evidence type="ECO:0000256" key="2">
    <source>
        <dbReference type="ARBA" id="ARBA00022980"/>
    </source>
</evidence>
<evidence type="ECO:0000256" key="3">
    <source>
        <dbReference type="ARBA" id="ARBA00023274"/>
    </source>
</evidence>
<dbReference type="GO" id="GO:0022627">
    <property type="term" value="C:cytosolic small ribosomal subunit"/>
    <property type="evidence" value="ECO:0007669"/>
    <property type="project" value="TreeGrafter"/>
</dbReference>
<feature type="domain" description="S1 motif" evidence="5">
    <location>
        <begin position="106"/>
        <end position="170"/>
    </location>
</feature>
<dbReference type="InterPro" id="IPR050437">
    <property type="entry name" value="Ribos_protein_bS1-like"/>
</dbReference>